<evidence type="ECO:0000259" key="2">
    <source>
        <dbReference type="Pfam" id="PF03432"/>
    </source>
</evidence>
<protein>
    <submittedName>
        <fullName evidence="3">Relaxase</fullName>
    </submittedName>
</protein>
<dbReference type="AlphaFoldDB" id="A0A1L6REE8"/>
<dbReference type="KEGG" id="wjo:FOL01_p036"/>
<evidence type="ECO:0000256" key="1">
    <source>
        <dbReference type="SAM" id="MobiDB-lite"/>
    </source>
</evidence>
<dbReference type="Proteomes" id="UP000185473">
    <property type="component" value="Plasmid pFOL01"/>
</dbReference>
<dbReference type="Gene3D" id="3.30.930.30">
    <property type="match status" value="1"/>
</dbReference>
<feature type="domain" description="MobA/VirD2-like nuclease" evidence="2">
    <location>
        <begin position="20"/>
        <end position="147"/>
    </location>
</feature>
<keyword evidence="3" id="KW-0614">Plasmid</keyword>
<feature type="compositionally biased region" description="Basic and acidic residues" evidence="1">
    <location>
        <begin position="343"/>
        <end position="390"/>
    </location>
</feature>
<organism evidence="3 4">
    <name type="scientific">Weissella jogaejeotgali</name>
    <dbReference type="NCBI Taxonomy" id="1631871"/>
    <lineage>
        <taxon>Bacteria</taxon>
        <taxon>Bacillati</taxon>
        <taxon>Bacillota</taxon>
        <taxon>Bacilli</taxon>
        <taxon>Lactobacillales</taxon>
        <taxon>Lactobacillaceae</taxon>
        <taxon>Weissella</taxon>
    </lineage>
</organism>
<accession>A0A1L6REE8</accession>
<feature type="compositionally biased region" description="Polar residues" evidence="1">
    <location>
        <begin position="279"/>
        <end position="314"/>
    </location>
</feature>
<sequence length="390" mass="45395">MATTHIKRSASASRLVNYAEKRAVLKDGLNLDVDYAKSQFKQVREVYGNQGKTQAYASRISFSPKEFDPTNEDDQQKALDIAKEVYQKTYPNQQVALYEHADTGALHIHAVVGAIDLETGKKMHGNWQEYREKLVHNTDEIVQEHGLAVTQVNPERYEKRSMAEIKMQDRGQPTWKDQIRQAVDSTMSNQLIHDFQTFRDDLKQKAIDVWERGKDLTYQLTGTNYKARGKKLGTAYEKGAIYHELERRTRDPRDTQSETRKPDTTRIDSSQSDFERNQELSGYTNSTPEQTANRVDRTAPTNRTNQPTRQSSLSDDLEQFRKQQQDQQRTISRDAKRRAKTVQRTDNDHQSKDNRRTQTDKPRTKEQQRYPEDLKRQPKPNRSKDYGPSR</sequence>
<dbReference type="RefSeq" id="WP_075270664.1">
    <property type="nucleotide sequence ID" value="NZ_CP014333.1"/>
</dbReference>
<keyword evidence="4" id="KW-1185">Reference proteome</keyword>
<dbReference type="Pfam" id="PF03432">
    <property type="entry name" value="Relaxase"/>
    <property type="match status" value="1"/>
</dbReference>
<geneLocation type="plasmid" evidence="4">
    <name>pfol01</name>
</geneLocation>
<feature type="compositionally biased region" description="Basic and acidic residues" evidence="1">
    <location>
        <begin position="243"/>
        <end position="266"/>
    </location>
</feature>
<dbReference type="OrthoDB" id="9762440at2"/>
<dbReference type="EMBL" id="CP014333">
    <property type="protein sequence ID" value="APS42911.1"/>
    <property type="molecule type" value="Genomic_DNA"/>
</dbReference>
<feature type="region of interest" description="Disordered" evidence="1">
    <location>
        <begin position="243"/>
        <end position="390"/>
    </location>
</feature>
<name>A0A1L6REE8_9LACO</name>
<gene>
    <name evidence="3" type="ORF">FOL01_p036</name>
</gene>
<proteinExistence type="predicted"/>
<evidence type="ECO:0000313" key="4">
    <source>
        <dbReference type="Proteomes" id="UP000185473"/>
    </source>
</evidence>
<evidence type="ECO:0000313" key="3">
    <source>
        <dbReference type="EMBL" id="APS42911.1"/>
    </source>
</evidence>
<dbReference type="InterPro" id="IPR005094">
    <property type="entry name" value="Endonuclease_MobA/VirD2"/>
</dbReference>
<reference evidence="3 4" key="1">
    <citation type="submission" date="2016-03" db="EMBL/GenBank/DDBJ databases">
        <title>Complete Genome Sequence of Weissella jogaejeotgali FOL01.</title>
        <authorList>
            <person name="Lee J.-H."/>
            <person name="Ku H.-J."/>
        </authorList>
    </citation>
    <scope>NUCLEOTIDE SEQUENCE [LARGE SCALE GENOMIC DNA]</scope>
    <source>
        <strain evidence="3 4">FOL01</strain>
        <plasmid evidence="4">pfol01</plasmid>
    </source>
</reference>